<dbReference type="RefSeq" id="WP_000203409.1">
    <property type="nucleotide sequence ID" value="NZ_QJAN01000016.1"/>
</dbReference>
<proteinExistence type="predicted"/>
<reference evidence="2" key="1">
    <citation type="submission" date="2019-01" db="EMBL/GenBank/DDBJ databases">
        <title>Whole genome sequencing of Salmonella enterica.</title>
        <authorList>
            <person name="Cao G."/>
        </authorList>
    </citation>
    <scope>NUCLEOTIDE SEQUENCE [LARGE SCALE GENOMIC DNA]</scope>
    <source>
        <strain evidence="2">CFSAN074594</strain>
    </source>
</reference>
<name>A0A4Q1DIG5_SALER</name>
<feature type="coiled-coil region" evidence="1">
    <location>
        <begin position="62"/>
        <end position="135"/>
    </location>
</feature>
<dbReference type="Proteomes" id="UP000839536">
    <property type="component" value="Unassembled WGS sequence"/>
</dbReference>
<gene>
    <name evidence="2" type="ORF">EKD96_21220</name>
</gene>
<evidence type="ECO:0008006" key="3">
    <source>
        <dbReference type="Google" id="ProtNLM"/>
    </source>
</evidence>
<comment type="caution">
    <text evidence="2">The sequence shown here is derived from an EMBL/GenBank/DDBJ whole genome shotgun (WGS) entry which is preliminary data.</text>
</comment>
<feature type="coiled-coil region" evidence="1">
    <location>
        <begin position="172"/>
        <end position="206"/>
    </location>
</feature>
<evidence type="ECO:0000256" key="1">
    <source>
        <dbReference type="SAM" id="Coils"/>
    </source>
</evidence>
<dbReference type="AlphaFoldDB" id="A0A4Q1DIG5"/>
<evidence type="ECO:0000313" key="2">
    <source>
        <dbReference type="EMBL" id="RXL17168.1"/>
    </source>
</evidence>
<keyword evidence="1" id="KW-0175">Coiled coil</keyword>
<accession>A0A4Q1DIG5</accession>
<organism evidence="2">
    <name type="scientific">Salmonella enterica</name>
    <name type="common">Salmonella choleraesuis</name>
    <dbReference type="NCBI Taxonomy" id="28901"/>
    <lineage>
        <taxon>Bacteria</taxon>
        <taxon>Pseudomonadati</taxon>
        <taxon>Pseudomonadota</taxon>
        <taxon>Gammaproteobacteria</taxon>
        <taxon>Enterobacterales</taxon>
        <taxon>Enterobacteriaceae</taxon>
        <taxon>Salmonella</taxon>
    </lineage>
</organism>
<dbReference type="EMBL" id="SDIQ01000044">
    <property type="protein sequence ID" value="RXL17168.1"/>
    <property type="molecule type" value="Genomic_DNA"/>
</dbReference>
<protein>
    <recommendedName>
        <fullName evidence="3">Morphogenetic protein</fullName>
    </recommendedName>
</protein>
<sequence length="420" mass="48694">MTSPAKNQSIMTTCVTDVLEAGVPAVVQNIRAAQRRVTCDDLTNRFFDNAIESAEMLLAQAVDVYNNEADEHNSLVETLEDLQEQLHGKNTELTELQILLKQHERQKQDEVEEAVQDAMQRADRAELLCVEMETKLNEVTAMVELRNQQIQTLHKSYKEVMALDPLNLEKRYAKAKRERQDLRKQVSDLNQKIVKLTKDLSDARVAYARQKTETTRLVEETTKYATLQKEMYGITQRQFTSTKEHPTLGPIHFYPRLLAYGISSPKQFNNERPYIVTKLDFAYQFCCDMGFAIDIRINEWLMPNFQPIRIFEEFQPEGWIEFFHELICREMESRRPELVRRAEWAQEVNLADAGLPLPEELIAKLADNDLHTLFDVVTRRHGQLVANHNLTSEEAKSVLDVCYARTDAWEKENGGIIYVR</sequence>